<keyword evidence="8" id="KW-1185">Reference proteome</keyword>
<evidence type="ECO:0000313" key="8">
    <source>
        <dbReference type="Proteomes" id="UP000295260"/>
    </source>
</evidence>
<evidence type="ECO:0000313" key="7">
    <source>
        <dbReference type="EMBL" id="TDP57558.1"/>
    </source>
</evidence>
<dbReference type="PANTHER" id="PTHR30213:SF0">
    <property type="entry name" value="UPF0761 MEMBRANE PROTEIN YIHY"/>
    <property type="match status" value="1"/>
</dbReference>
<proteinExistence type="predicted"/>
<feature type="transmembrane region" description="Helical" evidence="6">
    <location>
        <begin position="161"/>
        <end position="189"/>
    </location>
</feature>
<dbReference type="RefSeq" id="WP_133533960.1">
    <property type="nucleotide sequence ID" value="NZ_SNXR01000018.1"/>
</dbReference>
<feature type="transmembrane region" description="Helical" evidence="6">
    <location>
        <begin position="209"/>
        <end position="229"/>
    </location>
</feature>
<feature type="transmembrane region" description="Helical" evidence="6">
    <location>
        <begin position="120"/>
        <end position="140"/>
    </location>
</feature>
<evidence type="ECO:0000256" key="1">
    <source>
        <dbReference type="ARBA" id="ARBA00004651"/>
    </source>
</evidence>
<dbReference type="NCBIfam" id="TIGR00765">
    <property type="entry name" value="yihY_not_rbn"/>
    <property type="match status" value="1"/>
</dbReference>
<evidence type="ECO:0000256" key="5">
    <source>
        <dbReference type="ARBA" id="ARBA00023136"/>
    </source>
</evidence>
<evidence type="ECO:0000256" key="3">
    <source>
        <dbReference type="ARBA" id="ARBA00022692"/>
    </source>
</evidence>
<dbReference type="PANTHER" id="PTHR30213">
    <property type="entry name" value="INNER MEMBRANE PROTEIN YHJD"/>
    <property type="match status" value="1"/>
</dbReference>
<comment type="caution">
    <text evidence="7">The sequence shown here is derived from an EMBL/GenBank/DDBJ whole genome shotgun (WGS) entry which is preliminary data.</text>
</comment>
<gene>
    <name evidence="7" type="ORF">BC748_2770</name>
</gene>
<feature type="transmembrane region" description="Helical" evidence="6">
    <location>
        <begin position="273"/>
        <end position="294"/>
    </location>
</feature>
<dbReference type="PIRSF" id="PIRSF035875">
    <property type="entry name" value="RNase_BN"/>
    <property type="match status" value="1"/>
</dbReference>
<dbReference type="Pfam" id="PF03631">
    <property type="entry name" value="Virul_fac_BrkB"/>
    <property type="match status" value="1"/>
</dbReference>
<keyword evidence="4 6" id="KW-1133">Transmembrane helix</keyword>
<organism evidence="7 8">
    <name type="scientific">Flavobacterium dankookense</name>
    <dbReference type="NCBI Taxonomy" id="706186"/>
    <lineage>
        <taxon>Bacteria</taxon>
        <taxon>Pseudomonadati</taxon>
        <taxon>Bacteroidota</taxon>
        <taxon>Flavobacteriia</taxon>
        <taxon>Flavobacteriales</taxon>
        <taxon>Flavobacteriaceae</taxon>
        <taxon>Flavobacterium</taxon>
    </lineage>
</organism>
<sequence length="314" mass="35855">MSSPIENKLMKLPVIKQVIMLLQKIKLPWLYGLSLYDLLDIYIIGIIEGAISYRAAAIAWSFFMALFPFMLFIFNLIPYIPIEGFQEDFLGFVQQNVPPTTFDAIQSIIDDILNNSNTGLISTGFLMAIILMTNGVNAILGGFESSHHIDFSLKRKFFRQYFVSLALSLLLSFFLIITVAAIVILEVIIQKTIIQDVLSDKISLLETGRYIFIMLMILFSTSLLFKFGVKREKNRAFISIGSVFTTVLIILSSYFFGIWVVKFSKYNELYGSIGTLLVVMFYIWINCMILLLGFDLNASINQIKRQKQQEKETI</sequence>
<feature type="transmembrane region" description="Helical" evidence="6">
    <location>
        <begin position="236"/>
        <end position="261"/>
    </location>
</feature>
<dbReference type="Proteomes" id="UP000295260">
    <property type="component" value="Unassembled WGS sequence"/>
</dbReference>
<dbReference type="OrthoDB" id="977385at2"/>
<comment type="subcellular location">
    <subcellularLocation>
        <location evidence="1">Cell membrane</location>
        <topology evidence="1">Multi-pass membrane protein</topology>
    </subcellularLocation>
</comment>
<dbReference type="GO" id="GO:0005886">
    <property type="term" value="C:plasma membrane"/>
    <property type="evidence" value="ECO:0007669"/>
    <property type="project" value="UniProtKB-SubCell"/>
</dbReference>
<keyword evidence="5 6" id="KW-0472">Membrane</keyword>
<dbReference type="InterPro" id="IPR017039">
    <property type="entry name" value="Virul_fac_BrkB"/>
</dbReference>
<reference evidence="7 8" key="1">
    <citation type="submission" date="2019-03" db="EMBL/GenBank/DDBJ databases">
        <title>Genomic Encyclopedia of Archaeal and Bacterial Type Strains, Phase II (KMG-II): from individual species to whole genera.</title>
        <authorList>
            <person name="Goeker M."/>
        </authorList>
    </citation>
    <scope>NUCLEOTIDE SEQUENCE [LARGE SCALE GENOMIC DNA]</scope>
    <source>
        <strain evidence="7 8">DSM 25687</strain>
    </source>
</reference>
<evidence type="ECO:0000256" key="2">
    <source>
        <dbReference type="ARBA" id="ARBA00022475"/>
    </source>
</evidence>
<evidence type="ECO:0000256" key="6">
    <source>
        <dbReference type="SAM" id="Phobius"/>
    </source>
</evidence>
<keyword evidence="3 6" id="KW-0812">Transmembrane</keyword>
<accession>A0A4R6Q5A1</accession>
<dbReference type="EMBL" id="SNXR01000018">
    <property type="protein sequence ID" value="TDP57558.1"/>
    <property type="molecule type" value="Genomic_DNA"/>
</dbReference>
<name>A0A4R6Q5A1_9FLAO</name>
<dbReference type="AlphaFoldDB" id="A0A4R6Q5A1"/>
<feature type="transmembrane region" description="Helical" evidence="6">
    <location>
        <begin position="58"/>
        <end position="80"/>
    </location>
</feature>
<protein>
    <submittedName>
        <fullName evidence="7">Membrane protein</fullName>
    </submittedName>
</protein>
<evidence type="ECO:0000256" key="4">
    <source>
        <dbReference type="ARBA" id="ARBA00022989"/>
    </source>
</evidence>
<keyword evidence="2" id="KW-1003">Cell membrane</keyword>
<feature type="transmembrane region" description="Helical" evidence="6">
    <location>
        <begin position="29"/>
        <end position="51"/>
    </location>
</feature>